<feature type="transmembrane region" description="Helical" evidence="6">
    <location>
        <begin position="121"/>
        <end position="140"/>
    </location>
</feature>
<dbReference type="Gene3D" id="1.10.3730.20">
    <property type="match status" value="1"/>
</dbReference>
<dbReference type="SUPFAM" id="SSF103481">
    <property type="entry name" value="Multidrug resistance efflux transporter EmrE"/>
    <property type="match status" value="2"/>
</dbReference>
<keyword evidence="9" id="KW-1185">Reference proteome</keyword>
<evidence type="ECO:0000256" key="1">
    <source>
        <dbReference type="ARBA" id="ARBA00004127"/>
    </source>
</evidence>
<keyword evidence="3 6" id="KW-0812">Transmembrane</keyword>
<feature type="transmembrane region" description="Helical" evidence="6">
    <location>
        <begin position="63"/>
        <end position="85"/>
    </location>
</feature>
<feature type="transmembrane region" description="Helical" evidence="6">
    <location>
        <begin position="146"/>
        <end position="166"/>
    </location>
</feature>
<evidence type="ECO:0000256" key="2">
    <source>
        <dbReference type="ARBA" id="ARBA00007362"/>
    </source>
</evidence>
<reference evidence="8 9" key="1">
    <citation type="journal article" date="2014" name="Int. J. Syst. Evol. Microbiol.">
        <title>Complete genome sequence of Corynebacterium casei LMG S-19264T (=DSM 44701T), isolated from a smear-ripened cheese.</title>
        <authorList>
            <consortium name="US DOE Joint Genome Institute (JGI-PGF)"/>
            <person name="Walter F."/>
            <person name="Albersmeier A."/>
            <person name="Kalinowski J."/>
            <person name="Ruckert C."/>
        </authorList>
    </citation>
    <scope>NUCLEOTIDE SEQUENCE [LARGE SCALE GENOMIC DNA]</scope>
    <source>
        <strain evidence="8 9">CGMCC 1.15286</strain>
    </source>
</reference>
<feature type="transmembrane region" description="Helical" evidence="6">
    <location>
        <begin position="178"/>
        <end position="197"/>
    </location>
</feature>
<feature type="domain" description="EamA" evidence="7">
    <location>
        <begin position="147"/>
        <end position="280"/>
    </location>
</feature>
<evidence type="ECO:0000256" key="3">
    <source>
        <dbReference type="ARBA" id="ARBA00022692"/>
    </source>
</evidence>
<evidence type="ECO:0000256" key="6">
    <source>
        <dbReference type="SAM" id="Phobius"/>
    </source>
</evidence>
<dbReference type="AlphaFoldDB" id="A0A917LVQ1"/>
<keyword evidence="4 6" id="KW-1133">Transmembrane helix</keyword>
<dbReference type="RefSeq" id="WP_229691959.1">
    <property type="nucleotide sequence ID" value="NZ_BMHY01000001.1"/>
</dbReference>
<proteinExistence type="inferred from homology"/>
<feature type="transmembrane region" description="Helical" evidence="6">
    <location>
        <begin position="91"/>
        <end position="112"/>
    </location>
</feature>
<dbReference type="GO" id="GO:0016020">
    <property type="term" value="C:membrane"/>
    <property type="evidence" value="ECO:0007669"/>
    <property type="project" value="UniProtKB-SubCell"/>
</dbReference>
<dbReference type="InterPro" id="IPR037185">
    <property type="entry name" value="EmrE-like"/>
</dbReference>
<dbReference type="Proteomes" id="UP000600247">
    <property type="component" value="Unassembled WGS sequence"/>
</dbReference>
<feature type="transmembrane region" description="Helical" evidence="6">
    <location>
        <begin position="29"/>
        <end position="51"/>
    </location>
</feature>
<dbReference type="Pfam" id="PF00892">
    <property type="entry name" value="EamA"/>
    <property type="match status" value="2"/>
</dbReference>
<comment type="similarity">
    <text evidence="2">Belongs to the EamA transporter family.</text>
</comment>
<dbReference type="EMBL" id="BMHY01000001">
    <property type="protein sequence ID" value="GGG58152.1"/>
    <property type="molecule type" value="Genomic_DNA"/>
</dbReference>
<feature type="transmembrane region" description="Helical" evidence="6">
    <location>
        <begin position="209"/>
        <end position="231"/>
    </location>
</feature>
<evidence type="ECO:0000256" key="4">
    <source>
        <dbReference type="ARBA" id="ARBA00022989"/>
    </source>
</evidence>
<comment type="caution">
    <text evidence="8">The sequence shown here is derived from an EMBL/GenBank/DDBJ whole genome shotgun (WGS) entry which is preliminary data.</text>
</comment>
<evidence type="ECO:0000313" key="9">
    <source>
        <dbReference type="Proteomes" id="UP000600247"/>
    </source>
</evidence>
<evidence type="ECO:0000259" key="7">
    <source>
        <dbReference type="Pfam" id="PF00892"/>
    </source>
</evidence>
<feature type="transmembrane region" description="Helical" evidence="6">
    <location>
        <begin position="266"/>
        <end position="286"/>
    </location>
</feature>
<accession>A0A917LVQ1</accession>
<gene>
    <name evidence="8" type="ORF">GCM10010918_09040</name>
</gene>
<dbReference type="PANTHER" id="PTHR32322:SF2">
    <property type="entry name" value="EAMA DOMAIN-CONTAINING PROTEIN"/>
    <property type="match status" value="1"/>
</dbReference>
<protein>
    <submittedName>
        <fullName evidence="8">DMT transporter permease</fullName>
    </submittedName>
</protein>
<name>A0A917LVQ1_9BACL</name>
<organism evidence="8 9">
    <name type="scientific">Paenibacillus radicis</name>
    <name type="common">ex Gao et al. 2016</name>
    <dbReference type="NCBI Taxonomy" id="1737354"/>
    <lineage>
        <taxon>Bacteria</taxon>
        <taxon>Bacillati</taxon>
        <taxon>Bacillota</taxon>
        <taxon>Bacilli</taxon>
        <taxon>Bacillales</taxon>
        <taxon>Paenibacillaceae</taxon>
        <taxon>Paenibacillus</taxon>
    </lineage>
</organism>
<evidence type="ECO:0000313" key="8">
    <source>
        <dbReference type="EMBL" id="GGG58152.1"/>
    </source>
</evidence>
<comment type="subcellular location">
    <subcellularLocation>
        <location evidence="1">Endomembrane system</location>
        <topology evidence="1">Multi-pass membrane protein</topology>
    </subcellularLocation>
</comment>
<evidence type="ECO:0000256" key="5">
    <source>
        <dbReference type="ARBA" id="ARBA00023136"/>
    </source>
</evidence>
<keyword evidence="5 6" id="KW-0472">Membrane</keyword>
<dbReference type="InterPro" id="IPR000620">
    <property type="entry name" value="EamA_dom"/>
</dbReference>
<sequence>MKILLGLLFTLLWSSAAIAIKLGLHATTPLLLANIRFLIAGALLFIYVYCIKRSYRWPRREEWRPLIILGTLNTTLYLGATSLALDKVSAGLFNLFVTVNPFLVALLSSVWLKRKITGKEWIGMIIAAIGLFIATWPALADSEFQFAGIIIVAAGMTAMALGSVFFKKANLALPGLVINTWQLVIGGVLSLPITYFFERDKYVLHFNYYLAGSLFWLVFVISIATMLLWFYLLKQDAVKANNWLFMTPIFGFMLSAAILNESVTTYDWIATVFVVAGLLISGNIAVQRVGKMKLKQ</sequence>
<dbReference type="PANTHER" id="PTHR32322">
    <property type="entry name" value="INNER MEMBRANE TRANSPORTER"/>
    <property type="match status" value="1"/>
</dbReference>
<feature type="transmembrane region" description="Helical" evidence="6">
    <location>
        <begin position="243"/>
        <end position="260"/>
    </location>
</feature>
<feature type="domain" description="EamA" evidence="7">
    <location>
        <begin position="3"/>
        <end position="135"/>
    </location>
</feature>
<dbReference type="InterPro" id="IPR050638">
    <property type="entry name" value="AA-Vitamin_Transporters"/>
</dbReference>